<comment type="caution">
    <text evidence="1">The sequence shown here is derived from an EMBL/GenBank/DDBJ whole genome shotgun (WGS) entry which is preliminary data.</text>
</comment>
<protein>
    <submittedName>
        <fullName evidence="1">Uncharacterized protein</fullName>
    </submittedName>
</protein>
<evidence type="ECO:0000313" key="1">
    <source>
        <dbReference type="EMBL" id="GLJ58231.1"/>
    </source>
</evidence>
<sequence>MAGAKPADRYRDKDPASCGPVSSIFWWLIPPPAAGTSYTSMFPLCTPGPPTNVCGAAGRAAGAFTSVSASASETATAVTGPYYSMGFGSGTETAAAYASIGELPVLVIAGGIVTQPFKLSCWELPSAEN</sequence>
<gene>
    <name evidence="1" type="ORF">SUGI_1424360</name>
</gene>
<proteinExistence type="predicted"/>
<name>A0AAD3NRZ9_CRYJA</name>
<accession>A0AAD3NRZ9</accession>
<reference evidence="1" key="1">
    <citation type="submission" date="2022-12" db="EMBL/GenBank/DDBJ databases">
        <title>Chromosome-Level Genome Assembly of Japanese Cedar (Cryptomeriajaponica D. Don).</title>
        <authorList>
            <person name="Fujino T."/>
            <person name="Yamaguchi K."/>
            <person name="Yokoyama T."/>
            <person name="Hamanaka T."/>
            <person name="Harazono Y."/>
            <person name="Kamada H."/>
            <person name="Kobayashi W."/>
            <person name="Ujino-Ihara T."/>
            <person name="Uchiyama K."/>
            <person name="Matsumoto A."/>
            <person name="Izuno A."/>
            <person name="Tsumura Y."/>
            <person name="Toyoda A."/>
            <person name="Shigenobu S."/>
            <person name="Moriguchi Y."/>
            <person name="Ueno S."/>
            <person name="Kasahara M."/>
        </authorList>
    </citation>
    <scope>NUCLEOTIDE SEQUENCE</scope>
</reference>
<dbReference type="Proteomes" id="UP001234787">
    <property type="component" value="Unassembled WGS sequence"/>
</dbReference>
<dbReference type="EMBL" id="BSEH01000306">
    <property type="protein sequence ID" value="GLJ58231.1"/>
    <property type="molecule type" value="Genomic_DNA"/>
</dbReference>
<keyword evidence="2" id="KW-1185">Reference proteome</keyword>
<dbReference type="AlphaFoldDB" id="A0AAD3NRZ9"/>
<organism evidence="1 2">
    <name type="scientific">Cryptomeria japonica</name>
    <name type="common">Japanese cedar</name>
    <name type="synonym">Cupressus japonica</name>
    <dbReference type="NCBI Taxonomy" id="3369"/>
    <lineage>
        <taxon>Eukaryota</taxon>
        <taxon>Viridiplantae</taxon>
        <taxon>Streptophyta</taxon>
        <taxon>Embryophyta</taxon>
        <taxon>Tracheophyta</taxon>
        <taxon>Spermatophyta</taxon>
        <taxon>Pinopsida</taxon>
        <taxon>Pinidae</taxon>
        <taxon>Conifers II</taxon>
        <taxon>Cupressales</taxon>
        <taxon>Cupressaceae</taxon>
        <taxon>Cryptomeria</taxon>
    </lineage>
</organism>
<evidence type="ECO:0000313" key="2">
    <source>
        <dbReference type="Proteomes" id="UP001234787"/>
    </source>
</evidence>